<reference evidence="1 2" key="1">
    <citation type="submission" date="2019-02" db="EMBL/GenBank/DDBJ databases">
        <authorList>
            <consortium name="Pathogen Informatics"/>
        </authorList>
    </citation>
    <scope>NUCLEOTIDE SEQUENCE [LARGE SCALE GENOMIC DNA]</scope>
    <source>
        <strain evidence="1 2">3012STDY6944375</strain>
    </source>
</reference>
<dbReference type="RefSeq" id="WP_130914527.1">
    <property type="nucleotide sequence ID" value="NZ_LR215974.1"/>
</dbReference>
<dbReference type="EMBL" id="LR215974">
    <property type="protein sequence ID" value="VFB04167.1"/>
    <property type="molecule type" value="Genomic_DNA"/>
</dbReference>
<evidence type="ECO:0000313" key="2">
    <source>
        <dbReference type="Proteomes" id="UP000290013"/>
    </source>
</evidence>
<dbReference type="Proteomes" id="UP000290013">
    <property type="component" value="Chromosome"/>
</dbReference>
<evidence type="ECO:0000313" key="1">
    <source>
        <dbReference type="EMBL" id="VFB04167.1"/>
    </source>
</evidence>
<organism evidence="1 2">
    <name type="scientific">Chryseobacterium taihuense</name>
    <dbReference type="NCBI Taxonomy" id="1141221"/>
    <lineage>
        <taxon>Bacteria</taxon>
        <taxon>Pseudomonadati</taxon>
        <taxon>Bacteroidota</taxon>
        <taxon>Flavobacteriia</taxon>
        <taxon>Flavobacteriales</taxon>
        <taxon>Weeksellaceae</taxon>
        <taxon>Chryseobacterium group</taxon>
        <taxon>Chryseobacterium</taxon>
    </lineage>
</organism>
<accession>A0A4U8WCN7</accession>
<protein>
    <submittedName>
        <fullName evidence="1">Uncharacterized protein</fullName>
    </submittedName>
</protein>
<proteinExistence type="predicted"/>
<dbReference type="AlphaFoldDB" id="A0A4U8WCN7"/>
<sequence length="150" mass="17322">MEITYNKIDDPSFTKMGDLYNNLNFPRTFECLGNSIEIDKYWDENDPASKFYTFLAEELSKIEAVEAYPTDENGITFKVNVSKIKNFDFSSDSIIIEEARRFAFSTDAETYLKIALPTRKFGEEKILDKNLQPLPGDEYENKAPLSKFLV</sequence>
<dbReference type="KEGG" id="ctai:NCTC12078_02190"/>
<gene>
    <name evidence="1" type="ORF">NCTC12078_02190</name>
</gene>
<name>A0A4U8WCN7_9FLAO</name>